<sequence length="257" mass="27783">MNEEFPVSASHKLALITSLPFVHTARRYYRLNDLVRSSDRRARWAWPFKTRSSRRERGCIPPPGGGRAAGRGCGSRSYRGGPVPAPCSLRAGARPALPVGSGPLRAPPTHEHRHFERTLRPWARTKGHPCLRVVFKRGNDICLDHVWPGQAPANPAQRGVIRRPGPRWGLPAGPAQRRALQPGPLKKDGLRRARARPEQAVLGSRPRGSPPAPPLRAAISPRKQGKDGASAVGSEAAGARQVAGAPSRREGGPARTL</sequence>
<evidence type="ECO:0000256" key="1">
    <source>
        <dbReference type="SAM" id="MobiDB-lite"/>
    </source>
</evidence>
<evidence type="ECO:0000313" key="2">
    <source>
        <dbReference type="EMBL" id="CAH1389957.1"/>
    </source>
</evidence>
<dbReference type="PANTHER" id="PTHR33626:SF2">
    <property type="match status" value="1"/>
</dbReference>
<evidence type="ECO:0000313" key="3">
    <source>
        <dbReference type="Proteomes" id="UP001152798"/>
    </source>
</evidence>
<feature type="compositionally biased region" description="Basic and acidic residues" evidence="1">
    <location>
        <begin position="185"/>
        <end position="197"/>
    </location>
</feature>
<reference evidence="2" key="1">
    <citation type="submission" date="2022-01" db="EMBL/GenBank/DDBJ databases">
        <authorList>
            <person name="King R."/>
        </authorList>
    </citation>
    <scope>NUCLEOTIDE SEQUENCE</scope>
</reference>
<feature type="region of interest" description="Disordered" evidence="1">
    <location>
        <begin position="149"/>
        <end position="257"/>
    </location>
</feature>
<organism evidence="2 3">
    <name type="scientific">Nezara viridula</name>
    <name type="common">Southern green stink bug</name>
    <name type="synonym">Cimex viridulus</name>
    <dbReference type="NCBI Taxonomy" id="85310"/>
    <lineage>
        <taxon>Eukaryota</taxon>
        <taxon>Metazoa</taxon>
        <taxon>Ecdysozoa</taxon>
        <taxon>Arthropoda</taxon>
        <taxon>Hexapoda</taxon>
        <taxon>Insecta</taxon>
        <taxon>Pterygota</taxon>
        <taxon>Neoptera</taxon>
        <taxon>Paraneoptera</taxon>
        <taxon>Hemiptera</taxon>
        <taxon>Heteroptera</taxon>
        <taxon>Panheteroptera</taxon>
        <taxon>Pentatomomorpha</taxon>
        <taxon>Pentatomoidea</taxon>
        <taxon>Pentatomidae</taxon>
        <taxon>Pentatominae</taxon>
        <taxon>Nezara</taxon>
    </lineage>
</organism>
<feature type="compositionally biased region" description="Basic and acidic residues" evidence="1">
    <location>
        <begin position="247"/>
        <end position="257"/>
    </location>
</feature>
<keyword evidence="3" id="KW-1185">Reference proteome</keyword>
<gene>
    <name evidence="2" type="ORF">NEZAVI_LOCUS1239</name>
</gene>
<name>A0A9P0H2D2_NEZVI</name>
<dbReference type="Proteomes" id="UP001152798">
    <property type="component" value="Chromosome 1"/>
</dbReference>
<protein>
    <submittedName>
        <fullName evidence="2">Uncharacterized protein</fullName>
    </submittedName>
</protein>
<feature type="compositionally biased region" description="Low complexity" evidence="1">
    <location>
        <begin position="228"/>
        <end position="239"/>
    </location>
</feature>
<dbReference type="PANTHER" id="PTHR33626">
    <property type="entry name" value="ZGC:158463"/>
    <property type="match status" value="1"/>
</dbReference>
<accession>A0A9P0H2D2</accession>
<dbReference type="EMBL" id="OV725077">
    <property type="protein sequence ID" value="CAH1389957.1"/>
    <property type="molecule type" value="Genomic_DNA"/>
</dbReference>
<dbReference type="AlphaFoldDB" id="A0A9P0H2D2"/>
<dbReference type="OrthoDB" id="6630770at2759"/>
<proteinExistence type="predicted"/>